<keyword evidence="2" id="KW-1185">Reference proteome</keyword>
<name>A0ABS5ALP1_9PSEU</name>
<comment type="caution">
    <text evidence="1">The sequence shown here is derived from an EMBL/GenBank/DDBJ whole genome shotgun (WGS) entry which is preliminary data.</text>
</comment>
<reference evidence="1 2" key="1">
    <citation type="submission" date="2021-03" db="EMBL/GenBank/DDBJ databases">
        <title>Sequencing the genomes of 1000 actinobacteria strains.</title>
        <authorList>
            <person name="Klenk H.-P."/>
        </authorList>
    </citation>
    <scope>NUCLEOTIDE SEQUENCE [LARGE SCALE GENOMIC DNA]</scope>
    <source>
        <strain evidence="1 2">DSM 44580</strain>
    </source>
</reference>
<dbReference type="EMBL" id="JAGIOO010000001">
    <property type="protein sequence ID" value="MBP2476590.1"/>
    <property type="molecule type" value="Genomic_DNA"/>
</dbReference>
<proteinExistence type="predicted"/>
<protein>
    <submittedName>
        <fullName evidence="1">Uncharacterized protein</fullName>
    </submittedName>
</protein>
<dbReference type="Proteomes" id="UP001519363">
    <property type="component" value="Unassembled WGS sequence"/>
</dbReference>
<accession>A0ABS5ALP1</accession>
<evidence type="ECO:0000313" key="2">
    <source>
        <dbReference type="Proteomes" id="UP001519363"/>
    </source>
</evidence>
<dbReference type="RefSeq" id="WP_143343057.1">
    <property type="nucleotide sequence ID" value="NZ_JAGIOO010000001.1"/>
</dbReference>
<sequence>MKKLMIIGTAGHPEAKAYGRFGNDINGAWGTALCLTSAGRGLAARRFAQVQGTGVSSFLQQQGATAVIPSVIDVPGADEARLPSALERSP</sequence>
<organism evidence="1 2">
    <name type="scientific">Crossiella equi</name>
    <dbReference type="NCBI Taxonomy" id="130796"/>
    <lineage>
        <taxon>Bacteria</taxon>
        <taxon>Bacillati</taxon>
        <taxon>Actinomycetota</taxon>
        <taxon>Actinomycetes</taxon>
        <taxon>Pseudonocardiales</taxon>
        <taxon>Pseudonocardiaceae</taxon>
        <taxon>Crossiella</taxon>
    </lineage>
</organism>
<gene>
    <name evidence="1" type="ORF">JOF53_005462</name>
</gene>
<evidence type="ECO:0000313" key="1">
    <source>
        <dbReference type="EMBL" id="MBP2476590.1"/>
    </source>
</evidence>